<evidence type="ECO:0000256" key="1">
    <source>
        <dbReference type="SAM" id="SignalP"/>
    </source>
</evidence>
<keyword evidence="4" id="KW-1185">Reference proteome</keyword>
<organism evidence="3 4">
    <name type="scientific">Hypnocyclicus thermotrophus</name>
    <dbReference type="NCBI Taxonomy" id="1627895"/>
    <lineage>
        <taxon>Bacteria</taxon>
        <taxon>Fusobacteriati</taxon>
        <taxon>Fusobacteriota</taxon>
        <taxon>Fusobacteriia</taxon>
        <taxon>Fusobacteriales</taxon>
        <taxon>Fusobacteriaceae</taxon>
        <taxon>Hypnocyclicus</taxon>
    </lineage>
</organism>
<name>A0AA46DZS0_9FUSO</name>
<accession>A0AA46DZS0</accession>
<sequence>MKKIYLVLAAIVLLVFTACSNNQTKGNNVMQKVDNSGMEEMVNYPAWVLDPSIEDGIGAVGSAKIGAAGVSFARQEALAQARDELARQIEVKVNNMFKSYTNAIGLAGEDGVEKIATNVSKQVASQTLRGTKQKELWISPDKELFVQVVLPNEILVDEAKNAFKNETPIGNSDRALWQEFKSEKAQKQLDYEIEKMVNNQ</sequence>
<dbReference type="EMBL" id="SOBG01000002">
    <property type="protein sequence ID" value="TDT71929.1"/>
    <property type="molecule type" value="Genomic_DNA"/>
</dbReference>
<dbReference type="AlphaFoldDB" id="A0AA46DZS0"/>
<evidence type="ECO:0000313" key="3">
    <source>
        <dbReference type="EMBL" id="TDT71929.1"/>
    </source>
</evidence>
<dbReference type="Proteomes" id="UP000294678">
    <property type="component" value="Unassembled WGS sequence"/>
</dbReference>
<keyword evidence="3" id="KW-0449">Lipoprotein</keyword>
<proteinExistence type="predicted"/>
<feature type="chain" id="PRO_5041235367" evidence="1">
    <location>
        <begin position="21"/>
        <end position="200"/>
    </location>
</feature>
<dbReference type="RefSeq" id="WP_134112520.1">
    <property type="nucleotide sequence ID" value="NZ_SOBG01000002.1"/>
</dbReference>
<dbReference type="PROSITE" id="PS51257">
    <property type="entry name" value="PROKAR_LIPOPROTEIN"/>
    <property type="match status" value="1"/>
</dbReference>
<feature type="signal peptide" evidence="1">
    <location>
        <begin position="1"/>
        <end position="20"/>
    </location>
</feature>
<keyword evidence="1" id="KW-0732">Signal</keyword>
<dbReference type="InterPro" id="IPR024952">
    <property type="entry name" value="LPP20-like_dom"/>
</dbReference>
<reference evidence="3 4" key="1">
    <citation type="submission" date="2019-03" db="EMBL/GenBank/DDBJ databases">
        <title>Genomic Encyclopedia of Type Strains, Phase IV (KMG-IV): sequencing the most valuable type-strain genomes for metagenomic binning, comparative biology and taxonomic classification.</title>
        <authorList>
            <person name="Goeker M."/>
        </authorList>
    </citation>
    <scope>NUCLEOTIDE SEQUENCE [LARGE SCALE GENOMIC DNA]</scope>
    <source>
        <strain evidence="3 4">DSM 100055</strain>
    </source>
</reference>
<evidence type="ECO:0000313" key="4">
    <source>
        <dbReference type="Proteomes" id="UP000294678"/>
    </source>
</evidence>
<gene>
    <name evidence="3" type="ORF">EV215_0621</name>
</gene>
<dbReference type="Pfam" id="PF02169">
    <property type="entry name" value="LPP20"/>
    <property type="match status" value="1"/>
</dbReference>
<feature type="domain" description="Lipoprotein LPP20-like" evidence="2">
    <location>
        <begin position="45"/>
        <end position="150"/>
    </location>
</feature>
<evidence type="ECO:0000259" key="2">
    <source>
        <dbReference type="Pfam" id="PF02169"/>
    </source>
</evidence>
<protein>
    <submittedName>
        <fullName evidence="3">LPP20 lipoprotein</fullName>
    </submittedName>
</protein>
<dbReference type="Gene3D" id="3.10.129.140">
    <property type="entry name" value="Helicobacter TNF-alpha-Inducing protein"/>
    <property type="match status" value="1"/>
</dbReference>
<comment type="caution">
    <text evidence="3">The sequence shown here is derived from an EMBL/GenBank/DDBJ whole genome shotgun (WGS) entry which is preliminary data.</text>
</comment>